<evidence type="ECO:0000313" key="3">
    <source>
        <dbReference type="Proteomes" id="UP000799750"/>
    </source>
</evidence>
<protein>
    <recommendedName>
        <fullName evidence="4">Ubiquitin 3 binding protein But2 C-terminal domain-containing protein</fullName>
    </recommendedName>
</protein>
<evidence type="ECO:0008006" key="4">
    <source>
        <dbReference type="Google" id="ProtNLM"/>
    </source>
</evidence>
<dbReference type="AlphaFoldDB" id="A0A6A6R3Y4"/>
<keyword evidence="3" id="KW-1185">Reference proteome</keyword>
<organism evidence="2 3">
    <name type="scientific">Lophium mytilinum</name>
    <dbReference type="NCBI Taxonomy" id="390894"/>
    <lineage>
        <taxon>Eukaryota</taxon>
        <taxon>Fungi</taxon>
        <taxon>Dikarya</taxon>
        <taxon>Ascomycota</taxon>
        <taxon>Pezizomycotina</taxon>
        <taxon>Dothideomycetes</taxon>
        <taxon>Pleosporomycetidae</taxon>
        <taxon>Mytilinidiales</taxon>
        <taxon>Mytilinidiaceae</taxon>
        <taxon>Lophium</taxon>
    </lineage>
</organism>
<sequence length="165" mass="17078">MQYLTIASAILSSALLVSAAPTPSDSNLNARACSVAYPESIGFPINYSISQDAGAANKRDDAITFNNVPAGSYGCQLEVNFPAGYPITSSGNSQVYLWSGTGASKQQVGTINFLSSPVAATKFVVNSFTCASTMSYTMSIGSETDAGSVAFADTKDAGLTMTYNC</sequence>
<feature type="chain" id="PRO_5025388084" description="Ubiquitin 3 binding protein But2 C-terminal domain-containing protein" evidence="1">
    <location>
        <begin position="20"/>
        <end position="165"/>
    </location>
</feature>
<dbReference type="EMBL" id="MU004184">
    <property type="protein sequence ID" value="KAF2499216.1"/>
    <property type="molecule type" value="Genomic_DNA"/>
</dbReference>
<evidence type="ECO:0000256" key="1">
    <source>
        <dbReference type="SAM" id="SignalP"/>
    </source>
</evidence>
<name>A0A6A6R3Y4_9PEZI</name>
<dbReference type="OrthoDB" id="5308323at2759"/>
<keyword evidence="1" id="KW-0732">Signal</keyword>
<gene>
    <name evidence="2" type="ORF">BU16DRAFT_263699</name>
</gene>
<reference evidence="2" key="1">
    <citation type="journal article" date="2020" name="Stud. Mycol.">
        <title>101 Dothideomycetes genomes: a test case for predicting lifestyles and emergence of pathogens.</title>
        <authorList>
            <person name="Haridas S."/>
            <person name="Albert R."/>
            <person name="Binder M."/>
            <person name="Bloem J."/>
            <person name="Labutti K."/>
            <person name="Salamov A."/>
            <person name="Andreopoulos B."/>
            <person name="Baker S."/>
            <person name="Barry K."/>
            <person name="Bills G."/>
            <person name="Bluhm B."/>
            <person name="Cannon C."/>
            <person name="Castanera R."/>
            <person name="Culley D."/>
            <person name="Daum C."/>
            <person name="Ezra D."/>
            <person name="Gonzalez J."/>
            <person name="Henrissat B."/>
            <person name="Kuo A."/>
            <person name="Liang C."/>
            <person name="Lipzen A."/>
            <person name="Lutzoni F."/>
            <person name="Magnuson J."/>
            <person name="Mondo S."/>
            <person name="Nolan M."/>
            <person name="Ohm R."/>
            <person name="Pangilinan J."/>
            <person name="Park H.-J."/>
            <person name="Ramirez L."/>
            <person name="Alfaro M."/>
            <person name="Sun H."/>
            <person name="Tritt A."/>
            <person name="Yoshinaga Y."/>
            <person name="Zwiers L.-H."/>
            <person name="Turgeon B."/>
            <person name="Goodwin S."/>
            <person name="Spatafora J."/>
            <person name="Crous P."/>
            <person name="Grigoriev I."/>
        </authorList>
    </citation>
    <scope>NUCLEOTIDE SEQUENCE</scope>
    <source>
        <strain evidence="2">CBS 269.34</strain>
    </source>
</reference>
<feature type="signal peptide" evidence="1">
    <location>
        <begin position="1"/>
        <end position="19"/>
    </location>
</feature>
<evidence type="ECO:0000313" key="2">
    <source>
        <dbReference type="EMBL" id="KAF2499216.1"/>
    </source>
</evidence>
<dbReference type="Proteomes" id="UP000799750">
    <property type="component" value="Unassembled WGS sequence"/>
</dbReference>
<proteinExistence type="predicted"/>
<accession>A0A6A6R3Y4</accession>